<sequence>MIFKIQVERTDNGYLTPSPPQRRIIGSPHLFGATSFICGAVGVIREPPSIKVFFLIFRMVI</sequence>
<proteinExistence type="predicted"/>
<comment type="caution">
    <text evidence="1">The sequence shown here is derived from an EMBL/GenBank/DDBJ whole genome shotgun (WGS) entry which is preliminary data.</text>
</comment>
<evidence type="ECO:0000313" key="1">
    <source>
        <dbReference type="EMBL" id="HIP91431.1"/>
    </source>
</evidence>
<accession>A0A832ZM58</accession>
<dbReference type="AlphaFoldDB" id="A0A832ZM58"/>
<gene>
    <name evidence="1" type="ORF">EYH21_03945</name>
</gene>
<organism evidence="1 2">
    <name type="scientific">Methanothermococcus okinawensis</name>
    <dbReference type="NCBI Taxonomy" id="155863"/>
    <lineage>
        <taxon>Archaea</taxon>
        <taxon>Methanobacteriati</taxon>
        <taxon>Methanobacteriota</taxon>
        <taxon>Methanomada group</taxon>
        <taxon>Methanococci</taxon>
        <taxon>Methanococcales</taxon>
        <taxon>Methanococcaceae</taxon>
        <taxon>Methanothermococcus</taxon>
    </lineage>
</organism>
<evidence type="ECO:0000313" key="2">
    <source>
        <dbReference type="Proteomes" id="UP000618343"/>
    </source>
</evidence>
<protein>
    <submittedName>
        <fullName evidence="1">Uncharacterized protein</fullName>
    </submittedName>
</protein>
<name>A0A832ZM58_9EURY</name>
<dbReference type="EMBL" id="DQUO01000046">
    <property type="protein sequence ID" value="HIP91431.1"/>
    <property type="molecule type" value="Genomic_DNA"/>
</dbReference>
<dbReference type="Proteomes" id="UP000618343">
    <property type="component" value="Unassembled WGS sequence"/>
</dbReference>
<reference evidence="1" key="1">
    <citation type="journal article" date="2020" name="ISME J.">
        <title>Gammaproteobacteria mediating utilization of methyl-, sulfur- and petroleum organic compounds in deep ocean hydrothermal plumes.</title>
        <authorList>
            <person name="Zhou Z."/>
            <person name="Liu Y."/>
            <person name="Pan J."/>
            <person name="Cron B.R."/>
            <person name="Toner B.M."/>
            <person name="Anantharaman K."/>
            <person name="Breier J.A."/>
            <person name="Dick G.J."/>
            <person name="Li M."/>
        </authorList>
    </citation>
    <scope>NUCLEOTIDE SEQUENCE</scope>
    <source>
        <strain evidence="1">SZUA-1471</strain>
    </source>
</reference>